<dbReference type="PANTHER" id="PTHR40277">
    <property type="entry name" value="BLL5419 PROTEIN"/>
    <property type="match status" value="1"/>
</dbReference>
<evidence type="ECO:0000256" key="6">
    <source>
        <dbReference type="SAM" id="Phobius"/>
    </source>
</evidence>
<keyword evidence="2" id="KW-1003">Cell membrane</keyword>
<gene>
    <name evidence="7" type="ORF">MNBD_CHLOROFLEXI01-1712</name>
</gene>
<evidence type="ECO:0000256" key="3">
    <source>
        <dbReference type="ARBA" id="ARBA00022692"/>
    </source>
</evidence>
<comment type="subcellular location">
    <subcellularLocation>
        <location evidence="1">Cell membrane</location>
        <topology evidence="1">Multi-pass membrane protein</topology>
    </subcellularLocation>
</comment>
<feature type="transmembrane region" description="Helical" evidence="6">
    <location>
        <begin position="94"/>
        <end position="115"/>
    </location>
</feature>
<keyword evidence="5 6" id="KW-0472">Membrane</keyword>
<feature type="transmembrane region" description="Helical" evidence="6">
    <location>
        <begin position="218"/>
        <end position="239"/>
    </location>
</feature>
<evidence type="ECO:0000256" key="2">
    <source>
        <dbReference type="ARBA" id="ARBA00022475"/>
    </source>
</evidence>
<organism evidence="7">
    <name type="scientific">hydrothermal vent metagenome</name>
    <dbReference type="NCBI Taxonomy" id="652676"/>
    <lineage>
        <taxon>unclassified sequences</taxon>
        <taxon>metagenomes</taxon>
        <taxon>ecological metagenomes</taxon>
    </lineage>
</organism>
<reference evidence="7" key="1">
    <citation type="submission" date="2018-06" db="EMBL/GenBank/DDBJ databases">
        <authorList>
            <person name="Zhirakovskaya E."/>
        </authorList>
    </citation>
    <scope>NUCLEOTIDE SEQUENCE</scope>
</reference>
<dbReference type="GO" id="GO:0005886">
    <property type="term" value="C:plasma membrane"/>
    <property type="evidence" value="ECO:0007669"/>
    <property type="project" value="UniProtKB-SubCell"/>
</dbReference>
<dbReference type="InterPro" id="IPR022791">
    <property type="entry name" value="L-PG_synthase/AglD"/>
</dbReference>
<feature type="transmembrane region" description="Helical" evidence="6">
    <location>
        <begin position="259"/>
        <end position="282"/>
    </location>
</feature>
<evidence type="ECO:0008006" key="8">
    <source>
        <dbReference type="Google" id="ProtNLM"/>
    </source>
</evidence>
<accession>A0A3B0V1K1</accession>
<feature type="transmembrane region" description="Helical" evidence="6">
    <location>
        <begin position="127"/>
        <end position="146"/>
    </location>
</feature>
<dbReference type="PANTHER" id="PTHR40277:SF1">
    <property type="entry name" value="BLL5419 PROTEIN"/>
    <property type="match status" value="1"/>
</dbReference>
<protein>
    <recommendedName>
        <fullName evidence="8">Flippase-like domain-containing protein</fullName>
    </recommendedName>
</protein>
<evidence type="ECO:0000313" key="7">
    <source>
        <dbReference type="EMBL" id="VAW37378.1"/>
    </source>
</evidence>
<name>A0A3B0V1K1_9ZZZZ</name>
<sequence>MFSQVDVADIGQRLLEAHLGWVLLGFLLVNASLVVRAYRWLLLLRGIGSPIRFGRLVSLYFAANFFNSVLPSGFSGDVIRAVEAAQDVPAETAAGTVLVDRATGLLALFMIGLAALPFRPENFPSSLLWQTTAVCLLGLVGGFIVLEGRLVRSFGRIVPHFLQPAWKRIDGVITVVQTCGWTAVWQAMGVSIIFNLMQIGWFAAAGLALGYQVPFSHYFLVTPFLALAILLPSIGGLGIREGLAPLLFASAGLSSEQAVALTLLVFAIERLSGFLGAPVYMVDTVRRSRQKQSTDYADSTD</sequence>
<keyword evidence="3 6" id="KW-0812">Transmembrane</keyword>
<feature type="transmembrane region" description="Helical" evidence="6">
    <location>
        <begin position="20"/>
        <end position="41"/>
    </location>
</feature>
<proteinExistence type="predicted"/>
<keyword evidence="4 6" id="KW-1133">Transmembrane helix</keyword>
<dbReference type="Pfam" id="PF03706">
    <property type="entry name" value="LPG_synthase_TM"/>
    <property type="match status" value="1"/>
</dbReference>
<evidence type="ECO:0000256" key="4">
    <source>
        <dbReference type="ARBA" id="ARBA00022989"/>
    </source>
</evidence>
<feature type="transmembrane region" description="Helical" evidence="6">
    <location>
        <begin position="53"/>
        <end position="74"/>
    </location>
</feature>
<dbReference type="AlphaFoldDB" id="A0A3B0V1K1"/>
<evidence type="ECO:0000256" key="1">
    <source>
        <dbReference type="ARBA" id="ARBA00004651"/>
    </source>
</evidence>
<dbReference type="EMBL" id="UOEU01000664">
    <property type="protein sequence ID" value="VAW37378.1"/>
    <property type="molecule type" value="Genomic_DNA"/>
</dbReference>
<evidence type="ECO:0000256" key="5">
    <source>
        <dbReference type="ARBA" id="ARBA00023136"/>
    </source>
</evidence>
<feature type="transmembrane region" description="Helical" evidence="6">
    <location>
        <begin position="192"/>
        <end position="211"/>
    </location>
</feature>